<feature type="transmembrane region" description="Helical" evidence="1">
    <location>
        <begin position="6"/>
        <end position="27"/>
    </location>
</feature>
<dbReference type="Proteomes" id="UP001433268">
    <property type="component" value="Unassembled WGS sequence"/>
</dbReference>
<evidence type="ECO:0000313" key="2">
    <source>
        <dbReference type="EMBL" id="KAK8080331.1"/>
    </source>
</evidence>
<keyword evidence="1" id="KW-0472">Membrane</keyword>
<organism evidence="2 3">
    <name type="scientific">Apiospora hydei</name>
    <dbReference type="NCBI Taxonomy" id="1337664"/>
    <lineage>
        <taxon>Eukaryota</taxon>
        <taxon>Fungi</taxon>
        <taxon>Dikarya</taxon>
        <taxon>Ascomycota</taxon>
        <taxon>Pezizomycotina</taxon>
        <taxon>Sordariomycetes</taxon>
        <taxon>Xylariomycetidae</taxon>
        <taxon>Amphisphaeriales</taxon>
        <taxon>Apiosporaceae</taxon>
        <taxon>Apiospora</taxon>
    </lineage>
</organism>
<keyword evidence="1" id="KW-1133">Transmembrane helix</keyword>
<proteinExistence type="predicted"/>
<dbReference type="RefSeq" id="XP_066667806.1">
    <property type="nucleotide sequence ID" value="XM_066812464.1"/>
</dbReference>
<accession>A0ABR1WCT9</accession>
<evidence type="ECO:0000313" key="3">
    <source>
        <dbReference type="Proteomes" id="UP001433268"/>
    </source>
</evidence>
<dbReference type="EMBL" id="JAQQWN010000006">
    <property type="protein sequence ID" value="KAK8080331.1"/>
    <property type="molecule type" value="Genomic_DNA"/>
</dbReference>
<gene>
    <name evidence="2" type="ORF">PG997_008149</name>
</gene>
<sequence length="362" mass="41737">MFATVPWLWPILASWLGWTVYTTYCLYRNYLQACKIGVPIRVILIVHLNKAWLLVDRQVVALVRRLPWVLGRNSFTRFNYRGWHEDDGTRAHDEMGDAFVLVTPSRSWLYIANPDALMDMYHREKDFPRWVEITRTNDAAVDWERRRSWMLERADLNCGTVSFVLRTYYKRFLLPEDEPEAHGSREAGVAIQQARLKYGYKLTHSEWRELVITKGLTVDETVAHLMRGRKIHDDGKTKSASAPATPTRAIPMKKRSLLPVPKKPTTKLGGTLRPIAEEEDAMAVIIFQAGRYDLPETYQHLVTDLNVGADANKISVTALAIERSATMPMPLSIADEWQKEATVVLRVLVKMIDRKMEFLQKI</sequence>
<comment type="caution">
    <text evidence="2">The sequence shown here is derived from an EMBL/GenBank/DDBJ whole genome shotgun (WGS) entry which is preliminary data.</text>
</comment>
<reference evidence="2 3" key="1">
    <citation type="submission" date="2023-01" db="EMBL/GenBank/DDBJ databases">
        <title>Analysis of 21 Apiospora genomes using comparative genomics revels a genus with tremendous synthesis potential of carbohydrate active enzymes and secondary metabolites.</title>
        <authorList>
            <person name="Sorensen T."/>
        </authorList>
    </citation>
    <scope>NUCLEOTIDE SEQUENCE [LARGE SCALE GENOMIC DNA]</scope>
    <source>
        <strain evidence="2 3">CBS 114990</strain>
    </source>
</reference>
<dbReference type="GeneID" id="92045524"/>
<keyword evidence="3" id="KW-1185">Reference proteome</keyword>
<keyword evidence="1" id="KW-0812">Transmembrane</keyword>
<evidence type="ECO:0000256" key="1">
    <source>
        <dbReference type="SAM" id="Phobius"/>
    </source>
</evidence>
<name>A0ABR1WCT9_9PEZI</name>
<protein>
    <submittedName>
        <fullName evidence="2">Uncharacterized protein</fullName>
    </submittedName>
</protein>